<feature type="transmembrane region" description="Helical" evidence="1">
    <location>
        <begin position="76"/>
        <end position="97"/>
    </location>
</feature>
<feature type="transmembrane region" description="Helical" evidence="1">
    <location>
        <begin position="225"/>
        <end position="241"/>
    </location>
</feature>
<keyword evidence="1 2" id="KW-0812">Transmembrane</keyword>
<evidence type="ECO:0000256" key="1">
    <source>
        <dbReference type="SAM" id="Phobius"/>
    </source>
</evidence>
<evidence type="ECO:0000313" key="2">
    <source>
        <dbReference type="EMBL" id="EAR91721.3"/>
    </source>
</evidence>
<dbReference type="EMBL" id="GG662770">
    <property type="protein sequence ID" value="EAR91721.3"/>
    <property type="molecule type" value="Genomic_DNA"/>
</dbReference>
<feature type="transmembrane region" description="Helical" evidence="1">
    <location>
        <begin position="195"/>
        <end position="213"/>
    </location>
</feature>
<dbReference type="RefSeq" id="XP_001011966.3">
    <property type="nucleotide sequence ID" value="XM_001011966.3"/>
</dbReference>
<feature type="transmembrane region" description="Helical" evidence="1">
    <location>
        <begin position="53"/>
        <end position="70"/>
    </location>
</feature>
<sequence length="254" mass="30490">MYYKIDKYNFKIYIEQSIQFRNDLFRKFQYSICKQFYFNQCLLFHKLKKARSLSVFILLFNPLLFSQDFTLVFRRFVYLCPCFVWNHAFVQILQFFCNLYFQGYGGDWQKCFNITYDFSSKIIYGIFGVAVIDGLFRQDHVNFFSNGLIIVATHLVITICSLIFFAFNICKMITNLSDYQNMQELVKVKNKTQEFAIVLGLCYGLRISYYYIYAFEIRADDQSDDSWIIVIVILIFSFNKLKKMNNKRTYFFAN</sequence>
<gene>
    <name evidence="2" type="ORF">TTHERM_00395940</name>
</gene>
<proteinExistence type="predicted"/>
<keyword evidence="3" id="KW-1185">Reference proteome</keyword>
<name>Q232V9_TETTS</name>
<dbReference type="GeneID" id="7829697"/>
<feature type="transmembrane region" description="Helical" evidence="1">
    <location>
        <begin position="148"/>
        <end position="174"/>
    </location>
</feature>
<dbReference type="KEGG" id="tet:TTHERM_00395940"/>
<protein>
    <submittedName>
        <fullName evidence="2">Transmembrane protein, putative</fullName>
    </submittedName>
</protein>
<dbReference type="InParanoid" id="Q232V9"/>
<dbReference type="Proteomes" id="UP000009168">
    <property type="component" value="Unassembled WGS sequence"/>
</dbReference>
<keyword evidence="1" id="KW-0472">Membrane</keyword>
<feature type="transmembrane region" description="Helical" evidence="1">
    <location>
        <begin position="118"/>
        <end position="136"/>
    </location>
</feature>
<accession>Q232V9</accession>
<dbReference type="AlphaFoldDB" id="Q232V9"/>
<keyword evidence="1" id="KW-1133">Transmembrane helix</keyword>
<organism evidence="2 3">
    <name type="scientific">Tetrahymena thermophila (strain SB210)</name>
    <dbReference type="NCBI Taxonomy" id="312017"/>
    <lineage>
        <taxon>Eukaryota</taxon>
        <taxon>Sar</taxon>
        <taxon>Alveolata</taxon>
        <taxon>Ciliophora</taxon>
        <taxon>Intramacronucleata</taxon>
        <taxon>Oligohymenophorea</taxon>
        <taxon>Hymenostomatida</taxon>
        <taxon>Tetrahymenina</taxon>
        <taxon>Tetrahymenidae</taxon>
        <taxon>Tetrahymena</taxon>
    </lineage>
</organism>
<dbReference type="HOGENOM" id="CLU_929019_0_0_1"/>
<evidence type="ECO:0000313" key="3">
    <source>
        <dbReference type="Proteomes" id="UP000009168"/>
    </source>
</evidence>
<reference evidence="3" key="1">
    <citation type="journal article" date="2006" name="PLoS Biol.">
        <title>Macronuclear genome sequence of the ciliate Tetrahymena thermophila, a model eukaryote.</title>
        <authorList>
            <person name="Eisen J.A."/>
            <person name="Coyne R.S."/>
            <person name="Wu M."/>
            <person name="Wu D."/>
            <person name="Thiagarajan M."/>
            <person name="Wortman J.R."/>
            <person name="Badger J.H."/>
            <person name="Ren Q."/>
            <person name="Amedeo P."/>
            <person name="Jones K.M."/>
            <person name="Tallon L.J."/>
            <person name="Delcher A.L."/>
            <person name="Salzberg S.L."/>
            <person name="Silva J.C."/>
            <person name="Haas B.J."/>
            <person name="Majoros W.H."/>
            <person name="Farzad M."/>
            <person name="Carlton J.M."/>
            <person name="Smith R.K. Jr."/>
            <person name="Garg J."/>
            <person name="Pearlman R.E."/>
            <person name="Karrer K.M."/>
            <person name="Sun L."/>
            <person name="Manning G."/>
            <person name="Elde N.C."/>
            <person name="Turkewitz A.P."/>
            <person name="Asai D.J."/>
            <person name="Wilkes D.E."/>
            <person name="Wang Y."/>
            <person name="Cai H."/>
            <person name="Collins K."/>
            <person name="Stewart B.A."/>
            <person name="Lee S.R."/>
            <person name="Wilamowska K."/>
            <person name="Weinberg Z."/>
            <person name="Ruzzo W.L."/>
            <person name="Wloga D."/>
            <person name="Gaertig J."/>
            <person name="Frankel J."/>
            <person name="Tsao C.-C."/>
            <person name="Gorovsky M.A."/>
            <person name="Keeling P.J."/>
            <person name="Waller R.F."/>
            <person name="Patron N.J."/>
            <person name="Cherry J.M."/>
            <person name="Stover N.A."/>
            <person name="Krieger C.J."/>
            <person name="del Toro C."/>
            <person name="Ryder H.F."/>
            <person name="Williamson S.C."/>
            <person name="Barbeau R.A."/>
            <person name="Hamilton E.P."/>
            <person name="Orias E."/>
        </authorList>
    </citation>
    <scope>NUCLEOTIDE SEQUENCE [LARGE SCALE GENOMIC DNA]</scope>
    <source>
        <strain evidence="3">SB210</strain>
    </source>
</reference>